<feature type="transmembrane region" description="Helical" evidence="1">
    <location>
        <begin position="157"/>
        <end position="178"/>
    </location>
</feature>
<evidence type="ECO:0000313" key="3">
    <source>
        <dbReference type="Proteomes" id="UP001162131"/>
    </source>
</evidence>
<keyword evidence="1" id="KW-1133">Transmembrane helix</keyword>
<feature type="transmembrane region" description="Helical" evidence="1">
    <location>
        <begin position="7"/>
        <end position="27"/>
    </location>
</feature>
<sequence length="272" mass="30161">MADQNNLTVFWILNIIKYDIELVLLIMKNSDFYPLYFCLLGTTQLCLVYGKSEFIKDAPYMLIYSPTMIYLAIELLYSIYILIRSDDMSSNAALAHLVHFATLGLALTSLTLYIESLDSEFDSIGPALIPLFIILVLHSSCRVLQEPPPLLAPILNVLAPAMTVCTINGTCSSMYISIFSSIFSAFGASLADLVAILHPLTYLLLFLTALSLYYAKHSVKYPPFILGVISSILILVGQLYNIFIIVLISNAMLVASVLWNNKVLKQIALKGV</sequence>
<accession>A0AAU9IS89</accession>
<evidence type="ECO:0000313" key="2">
    <source>
        <dbReference type="EMBL" id="CAG9314620.1"/>
    </source>
</evidence>
<reference evidence="2" key="1">
    <citation type="submission" date="2021-09" db="EMBL/GenBank/DDBJ databases">
        <authorList>
            <consortium name="AG Swart"/>
            <person name="Singh M."/>
            <person name="Singh A."/>
            <person name="Seah K."/>
            <person name="Emmerich C."/>
        </authorList>
    </citation>
    <scope>NUCLEOTIDE SEQUENCE</scope>
    <source>
        <strain evidence="2">ATCC30299</strain>
    </source>
</reference>
<keyword evidence="1" id="KW-0472">Membrane</keyword>
<feature type="transmembrane region" description="Helical" evidence="1">
    <location>
        <begin position="190"/>
        <end position="214"/>
    </location>
</feature>
<protein>
    <submittedName>
        <fullName evidence="2">Uncharacterized protein</fullName>
    </submittedName>
</protein>
<gene>
    <name evidence="2" type="ORF">BSTOLATCC_MIC11621</name>
</gene>
<dbReference type="EMBL" id="CAJZBQ010000012">
    <property type="protein sequence ID" value="CAG9314620.1"/>
    <property type="molecule type" value="Genomic_DNA"/>
</dbReference>
<dbReference type="Proteomes" id="UP001162131">
    <property type="component" value="Unassembled WGS sequence"/>
</dbReference>
<evidence type="ECO:0000256" key="1">
    <source>
        <dbReference type="SAM" id="Phobius"/>
    </source>
</evidence>
<proteinExistence type="predicted"/>
<feature type="transmembrane region" description="Helical" evidence="1">
    <location>
        <begin position="95"/>
        <end position="114"/>
    </location>
</feature>
<name>A0AAU9IS89_9CILI</name>
<feature type="transmembrane region" description="Helical" evidence="1">
    <location>
        <begin position="226"/>
        <end position="259"/>
    </location>
</feature>
<comment type="caution">
    <text evidence="2">The sequence shown here is derived from an EMBL/GenBank/DDBJ whole genome shotgun (WGS) entry which is preliminary data.</text>
</comment>
<keyword evidence="1" id="KW-0812">Transmembrane</keyword>
<keyword evidence="3" id="KW-1185">Reference proteome</keyword>
<organism evidence="2 3">
    <name type="scientific">Blepharisma stoltei</name>
    <dbReference type="NCBI Taxonomy" id="1481888"/>
    <lineage>
        <taxon>Eukaryota</taxon>
        <taxon>Sar</taxon>
        <taxon>Alveolata</taxon>
        <taxon>Ciliophora</taxon>
        <taxon>Postciliodesmatophora</taxon>
        <taxon>Heterotrichea</taxon>
        <taxon>Heterotrichida</taxon>
        <taxon>Blepharismidae</taxon>
        <taxon>Blepharisma</taxon>
    </lineage>
</organism>
<feature type="transmembrane region" description="Helical" evidence="1">
    <location>
        <begin position="126"/>
        <end position="145"/>
    </location>
</feature>
<dbReference type="AlphaFoldDB" id="A0AAU9IS89"/>
<feature type="transmembrane region" description="Helical" evidence="1">
    <location>
        <begin position="62"/>
        <end position="83"/>
    </location>
</feature>